<dbReference type="Pfam" id="PF01593">
    <property type="entry name" value="Amino_oxidase"/>
    <property type="match status" value="2"/>
</dbReference>
<evidence type="ECO:0000256" key="1">
    <source>
        <dbReference type="ARBA" id="ARBA00001974"/>
    </source>
</evidence>
<comment type="similarity">
    <text evidence="3">Belongs to the flavin monoamine oxidase family.</text>
</comment>
<evidence type="ECO:0000256" key="4">
    <source>
        <dbReference type="ARBA" id="ARBA00022490"/>
    </source>
</evidence>
<gene>
    <name evidence="10" type="ORF">C2E21_4646</name>
</gene>
<feature type="domain" description="Amine oxidase" evidence="9">
    <location>
        <begin position="461"/>
        <end position="622"/>
    </location>
</feature>
<dbReference type="GO" id="GO:0005737">
    <property type="term" value="C:cytoplasm"/>
    <property type="evidence" value="ECO:0007669"/>
    <property type="project" value="UniProtKB-SubCell"/>
</dbReference>
<evidence type="ECO:0000256" key="7">
    <source>
        <dbReference type="ARBA" id="ARBA00023002"/>
    </source>
</evidence>
<dbReference type="STRING" id="3076.A0A2P6TRX1"/>
<comment type="cofactor">
    <cofactor evidence="1">
        <name>FAD</name>
        <dbReference type="ChEBI" id="CHEBI:57692"/>
    </cofactor>
</comment>
<keyword evidence="6" id="KW-0274">FAD</keyword>
<evidence type="ECO:0000256" key="2">
    <source>
        <dbReference type="ARBA" id="ARBA00004496"/>
    </source>
</evidence>
<dbReference type="Proteomes" id="UP000239899">
    <property type="component" value="Unassembled WGS sequence"/>
</dbReference>
<evidence type="ECO:0000256" key="5">
    <source>
        <dbReference type="ARBA" id="ARBA00022630"/>
    </source>
</evidence>
<sequence>MAAPLRTAVAPLRAAATAATAATMSAAAAPARPRVAVIGAGFAGLAAALELQRSGRCDVTVLEASGRPGGRASTMQLPSGTALEIGATWFHGLGDEDEPNPVFQQALEAGLIDANPEAEQWWSSQFLLPCATQPLSKEQQVAVTHTLAAWGEAIDDLPPDAPGTTADHLRRAGEQLLASGKLGEEHLELAERVWRWREQLQRAMDGCHSTSEQSAQGHALYDEMPGGVNCPLPAGMQAVAEHMAAKVADLRFQHAVQRIEWGSAPSGTSNSSGGSGSGSGSCAARVRIACSNGDSLEADAAIVTVSLGVLQARHHQLFSPALPPQKVAAIERLRIGCVNKFFLDFGAPEDVAGSGSSAGGGESPTSGSSPAVSYSLLWSEAWEGASSSDTFTAAVPSAVEAQLPSWAKGIFSIRFGGPETKRPQLAGKSPDGHAAAAGAADTAPAAAGSSSGAPDNNEEEEEEAQFIVPSAEPEQPRCYQGVAWVSGEAAVEMEAASDEEVLCTLRQLAGLFPQLQLPPGASWDRVRLYRSRWGTDPLFRGSYSYIPAGGSPADVAALAAPICLPAGPHSAAAVSAAGGEAAAPAAGSTPVLLFAGEACHVKYIGTMHGAAITGQAAAAQLLAAWQHTE</sequence>
<evidence type="ECO:0000313" key="11">
    <source>
        <dbReference type="Proteomes" id="UP000239899"/>
    </source>
</evidence>
<evidence type="ECO:0000259" key="9">
    <source>
        <dbReference type="Pfam" id="PF01593"/>
    </source>
</evidence>
<comment type="subcellular location">
    <subcellularLocation>
        <location evidence="2">Cytoplasm</location>
    </subcellularLocation>
</comment>
<comment type="caution">
    <text evidence="10">The sequence shown here is derived from an EMBL/GenBank/DDBJ whole genome shotgun (WGS) entry which is preliminary data.</text>
</comment>
<dbReference type="PANTHER" id="PTHR10742:SF405">
    <property type="entry name" value="PEROXISOMAL N(1)-ACETYL-SPERMINE_SPERMIDINE OXIDASE"/>
    <property type="match status" value="1"/>
</dbReference>
<dbReference type="OrthoDB" id="2019015at2759"/>
<feature type="compositionally biased region" description="Low complexity" evidence="8">
    <location>
        <begin position="432"/>
        <end position="455"/>
    </location>
</feature>
<reference evidence="10 11" key="1">
    <citation type="journal article" date="2018" name="Plant J.">
        <title>Genome sequences of Chlorella sorokiniana UTEX 1602 and Micractinium conductrix SAG 241.80: implications to maltose excretion by a green alga.</title>
        <authorList>
            <person name="Arriola M.B."/>
            <person name="Velmurugan N."/>
            <person name="Zhang Y."/>
            <person name="Plunkett M.H."/>
            <person name="Hondzo H."/>
            <person name="Barney B.M."/>
        </authorList>
    </citation>
    <scope>NUCLEOTIDE SEQUENCE [LARGE SCALE GENOMIC DNA]</scope>
    <source>
        <strain evidence="11">UTEX 1602</strain>
    </source>
</reference>
<dbReference type="PANTHER" id="PTHR10742">
    <property type="entry name" value="FLAVIN MONOAMINE OXIDASE"/>
    <property type="match status" value="1"/>
</dbReference>
<dbReference type="SUPFAM" id="SSF54373">
    <property type="entry name" value="FAD-linked reductases, C-terminal domain"/>
    <property type="match status" value="1"/>
</dbReference>
<dbReference type="EMBL" id="LHPG02000008">
    <property type="protein sequence ID" value="PRW56804.1"/>
    <property type="molecule type" value="Genomic_DNA"/>
</dbReference>
<keyword evidence="4" id="KW-0963">Cytoplasm</keyword>
<dbReference type="SUPFAM" id="SSF51905">
    <property type="entry name" value="FAD/NAD(P)-binding domain"/>
    <property type="match status" value="1"/>
</dbReference>
<organism evidence="10 11">
    <name type="scientific">Chlorella sorokiniana</name>
    <name type="common">Freshwater green alga</name>
    <dbReference type="NCBI Taxonomy" id="3076"/>
    <lineage>
        <taxon>Eukaryota</taxon>
        <taxon>Viridiplantae</taxon>
        <taxon>Chlorophyta</taxon>
        <taxon>core chlorophytes</taxon>
        <taxon>Trebouxiophyceae</taxon>
        <taxon>Chlorellales</taxon>
        <taxon>Chlorellaceae</taxon>
        <taxon>Chlorella clade</taxon>
        <taxon>Chlorella</taxon>
    </lineage>
</organism>
<dbReference type="AlphaFoldDB" id="A0A2P6TRX1"/>
<evidence type="ECO:0000313" key="10">
    <source>
        <dbReference type="EMBL" id="PRW56804.1"/>
    </source>
</evidence>
<protein>
    <submittedName>
        <fullName evidence="10">Spermine oxidase-like</fullName>
    </submittedName>
</protein>
<dbReference type="PRINTS" id="PR00419">
    <property type="entry name" value="ADXRDTASE"/>
</dbReference>
<dbReference type="GO" id="GO:0046592">
    <property type="term" value="F:polyamine oxidase activity"/>
    <property type="evidence" value="ECO:0007669"/>
    <property type="project" value="TreeGrafter"/>
</dbReference>
<keyword evidence="5" id="KW-0285">Flavoprotein</keyword>
<proteinExistence type="inferred from homology"/>
<dbReference type="InterPro" id="IPR002937">
    <property type="entry name" value="Amino_oxidase"/>
</dbReference>
<dbReference type="InterPro" id="IPR036188">
    <property type="entry name" value="FAD/NAD-bd_sf"/>
</dbReference>
<evidence type="ECO:0000256" key="8">
    <source>
        <dbReference type="SAM" id="MobiDB-lite"/>
    </source>
</evidence>
<dbReference type="Gene3D" id="3.50.50.60">
    <property type="entry name" value="FAD/NAD(P)-binding domain"/>
    <property type="match status" value="3"/>
</dbReference>
<keyword evidence="7" id="KW-0560">Oxidoreductase</keyword>
<dbReference type="InterPro" id="IPR050281">
    <property type="entry name" value="Flavin_monoamine_oxidase"/>
</dbReference>
<feature type="domain" description="Amine oxidase" evidence="9">
    <location>
        <begin position="42"/>
        <end position="358"/>
    </location>
</feature>
<accession>A0A2P6TRX1</accession>
<keyword evidence="11" id="KW-1185">Reference proteome</keyword>
<feature type="region of interest" description="Disordered" evidence="8">
    <location>
        <begin position="421"/>
        <end position="473"/>
    </location>
</feature>
<evidence type="ECO:0000256" key="6">
    <source>
        <dbReference type="ARBA" id="ARBA00022827"/>
    </source>
</evidence>
<name>A0A2P6TRX1_CHLSO</name>
<evidence type="ECO:0000256" key="3">
    <source>
        <dbReference type="ARBA" id="ARBA00005995"/>
    </source>
</evidence>